<gene>
    <name evidence="4" type="ORF">US52_C0048G0008</name>
</gene>
<proteinExistence type="predicted"/>
<feature type="coiled-coil region" evidence="1">
    <location>
        <begin position="369"/>
        <end position="454"/>
    </location>
</feature>
<keyword evidence="3" id="KW-0472">Membrane</keyword>
<feature type="transmembrane region" description="Helical" evidence="3">
    <location>
        <begin position="349"/>
        <end position="369"/>
    </location>
</feature>
<evidence type="ECO:0000256" key="1">
    <source>
        <dbReference type="SAM" id="Coils"/>
    </source>
</evidence>
<dbReference type="Proteomes" id="UP000034852">
    <property type="component" value="Unassembled WGS sequence"/>
</dbReference>
<keyword evidence="1" id="KW-0175">Coiled coil</keyword>
<feature type="coiled-coil region" evidence="1">
    <location>
        <begin position="7"/>
        <end position="34"/>
    </location>
</feature>
<accession>A0A0G0H8C2</accession>
<feature type="region of interest" description="Disordered" evidence="2">
    <location>
        <begin position="162"/>
        <end position="199"/>
    </location>
</feature>
<sequence length="527" mass="58292">MHETYFENEKNSTLDALEDAVKAAQSRLMSLVENDETAAIKGINFDIVLLVVKGRYCFSVRVGDGVLKIFRNGNLQDLSAGYRDPTGEGRYEVLSSTIKQGDTFFLATPQTVESYSDDEILESVSDFSEISMKNKMLEDDSKLAFLFIGMDVKGAEKVDSGFEMPTEQGNITEEELNPDQSIGEETGEEAGKEAGIGAENEDLLDKEGEKPLDEEGFTDKRKNTVQKLKKGFKEKYTTYKTKLGSASSNVKNKVGSRITKMKRRKGAIVPVDAPGDTAVKSASTSIEPKASSSIAPTSSDKSTIQVYIQKVLHFLKKTFIKIFKFIKEDILAIGREGLYLKGKNKKVNYRVIAVLVIALFLIFFIGMRVRRTAVNNARIERENKELAEELSNEVDSISNSSVFTVSSPDNITERENVLAQINELDEKMKTTEISSDYKNELDGYSKELADLKTKLLRIIPVQEPELLSDLGATFEGANPTDIAITKGKIYIPDQARNVIYEVNPEGGTAGAGAQREVIKSDVTAPRL</sequence>
<evidence type="ECO:0000256" key="3">
    <source>
        <dbReference type="SAM" id="Phobius"/>
    </source>
</evidence>
<reference evidence="4 5" key="1">
    <citation type="journal article" date="2015" name="Nature">
        <title>rRNA introns, odd ribosomes, and small enigmatic genomes across a large radiation of phyla.</title>
        <authorList>
            <person name="Brown C.T."/>
            <person name="Hug L.A."/>
            <person name="Thomas B.C."/>
            <person name="Sharon I."/>
            <person name="Castelle C.J."/>
            <person name="Singh A."/>
            <person name="Wilkins M.J."/>
            <person name="Williams K.H."/>
            <person name="Banfield J.F."/>
        </authorList>
    </citation>
    <scope>NUCLEOTIDE SEQUENCE [LARGE SCALE GENOMIC DNA]</scope>
</reference>
<organism evidence="4 5">
    <name type="scientific">candidate division WS6 bacterium GW2011_GWA2_37_6</name>
    <dbReference type="NCBI Taxonomy" id="1619087"/>
    <lineage>
        <taxon>Bacteria</taxon>
        <taxon>Candidatus Dojkabacteria</taxon>
    </lineage>
</organism>
<evidence type="ECO:0000313" key="5">
    <source>
        <dbReference type="Proteomes" id="UP000034852"/>
    </source>
</evidence>
<keyword evidence="3" id="KW-0812">Transmembrane</keyword>
<comment type="caution">
    <text evidence="4">The sequence shown here is derived from an EMBL/GenBank/DDBJ whole genome shotgun (WGS) entry which is preliminary data.</text>
</comment>
<evidence type="ECO:0000313" key="4">
    <source>
        <dbReference type="EMBL" id="KKQ34765.1"/>
    </source>
</evidence>
<dbReference type="AlphaFoldDB" id="A0A0G0H8C2"/>
<dbReference type="EMBL" id="LBTH01000048">
    <property type="protein sequence ID" value="KKQ34765.1"/>
    <property type="molecule type" value="Genomic_DNA"/>
</dbReference>
<evidence type="ECO:0000256" key="2">
    <source>
        <dbReference type="SAM" id="MobiDB-lite"/>
    </source>
</evidence>
<name>A0A0G0H8C2_9BACT</name>
<feature type="non-terminal residue" evidence="4">
    <location>
        <position position="527"/>
    </location>
</feature>
<keyword evidence="3" id="KW-1133">Transmembrane helix</keyword>
<protein>
    <submittedName>
        <fullName evidence="4">Uncharacterized protein</fullName>
    </submittedName>
</protein>